<evidence type="ECO:0000259" key="1">
    <source>
        <dbReference type="Pfam" id="PF13391"/>
    </source>
</evidence>
<keyword evidence="3" id="KW-1185">Reference proteome</keyword>
<feature type="domain" description="HNH nuclease" evidence="1">
    <location>
        <begin position="114"/>
        <end position="218"/>
    </location>
</feature>
<gene>
    <name evidence="2" type="ORF">ABOM_000676</name>
</gene>
<organism evidence="2 3">
    <name type="scientific">Aspergillus bombycis</name>
    <dbReference type="NCBI Taxonomy" id="109264"/>
    <lineage>
        <taxon>Eukaryota</taxon>
        <taxon>Fungi</taxon>
        <taxon>Dikarya</taxon>
        <taxon>Ascomycota</taxon>
        <taxon>Pezizomycotina</taxon>
        <taxon>Eurotiomycetes</taxon>
        <taxon>Eurotiomycetidae</taxon>
        <taxon>Eurotiales</taxon>
        <taxon>Aspergillaceae</taxon>
        <taxon>Aspergillus</taxon>
    </lineage>
</organism>
<protein>
    <recommendedName>
        <fullName evidence="1">HNH nuclease domain-containing protein</fullName>
    </recommendedName>
</protein>
<sequence>MRNEVSDKDEFLSLFFTFIQQDLLDESGGTDLDPILSHLAAFCHWSAKEKDVLRGSLGAFAKFLVDNFFLPLKASAVKTPQPTPAPSHCETAIGTLQRLSTLRRDCLRRDRHRCVITRKFDAQEAESRYEKDGRNLKDDDGKSLLPECDTIAYLEVAHIITHSLMSLTGIEADNTQAYSNQTVHRILKMFNPSAIDLINGVGADRPMNALTLTRDLHT</sequence>
<accession>A0A1F8AGD6</accession>
<dbReference type="InterPro" id="IPR003615">
    <property type="entry name" value="HNH_nuc"/>
</dbReference>
<dbReference type="EMBL" id="LYCR01000002">
    <property type="protein sequence ID" value="OGM50804.1"/>
    <property type="molecule type" value="Genomic_DNA"/>
</dbReference>
<dbReference type="STRING" id="109264.A0A1F8AGD6"/>
<reference evidence="2 3" key="1">
    <citation type="journal article" date="2016" name="Genome Biol. Evol.">
        <title>Draft genome sequence of an aflatoxigenic Aspergillus species, A. bombycis.</title>
        <authorList>
            <person name="Moore G.G."/>
            <person name="Mack B.M."/>
            <person name="Beltz S.B."/>
            <person name="Gilbert M.K."/>
        </authorList>
    </citation>
    <scope>NUCLEOTIDE SEQUENCE [LARGE SCALE GENOMIC DNA]</scope>
    <source>
        <strain evidence="3">NRRL 26010</strain>
    </source>
</reference>
<evidence type="ECO:0000313" key="2">
    <source>
        <dbReference type="EMBL" id="OGM50804.1"/>
    </source>
</evidence>
<dbReference type="OrthoDB" id="2104739at2759"/>
<proteinExistence type="predicted"/>
<dbReference type="Proteomes" id="UP000179179">
    <property type="component" value="Unassembled WGS sequence"/>
</dbReference>
<dbReference type="RefSeq" id="XP_022394521.1">
    <property type="nucleotide sequence ID" value="XM_022527806.1"/>
</dbReference>
<dbReference type="AlphaFoldDB" id="A0A1F8AGD6"/>
<evidence type="ECO:0000313" key="3">
    <source>
        <dbReference type="Proteomes" id="UP000179179"/>
    </source>
</evidence>
<dbReference type="GeneID" id="34444066"/>
<name>A0A1F8AGD6_9EURO</name>
<comment type="caution">
    <text evidence="2">The sequence shown here is derived from an EMBL/GenBank/DDBJ whole genome shotgun (WGS) entry which is preliminary data.</text>
</comment>
<dbReference type="Pfam" id="PF13391">
    <property type="entry name" value="HNH_2"/>
    <property type="match status" value="1"/>
</dbReference>